<sequence length="97" mass="10652">MSSSLLLLSLLSTFSIHLNRGIDASWHPSAQPHYDVIVPMVMRDRGWEGLVAARREGWLQTADFDHVMDPEIGQQILQARPAGGLPNCMDTNGIGAI</sequence>
<proteinExistence type="predicted"/>
<feature type="chain" id="PRO_5042819778" evidence="1">
    <location>
        <begin position="22"/>
        <end position="97"/>
    </location>
</feature>
<comment type="caution">
    <text evidence="2">The sequence shown here is derived from an EMBL/GenBank/DDBJ whole genome shotgun (WGS) entry which is preliminary data.</text>
</comment>
<dbReference type="AlphaFoldDB" id="A0AAN7WRE3"/>
<evidence type="ECO:0000256" key="1">
    <source>
        <dbReference type="SAM" id="SignalP"/>
    </source>
</evidence>
<reference evidence="2 3" key="2">
    <citation type="journal article" date="2023" name="Mol. Biol. Evol.">
        <title>Genomics of Secondarily Temperate Adaptation in the Only Non-Antarctic Icefish.</title>
        <authorList>
            <person name="Rivera-Colon A.G."/>
            <person name="Rayamajhi N."/>
            <person name="Minhas B.F."/>
            <person name="Madrigal G."/>
            <person name="Bilyk K.T."/>
            <person name="Yoon V."/>
            <person name="Hune M."/>
            <person name="Gregory S."/>
            <person name="Cheng C.H.C."/>
            <person name="Catchen J.M."/>
        </authorList>
    </citation>
    <scope>NUCLEOTIDE SEQUENCE [LARGE SCALE GENOMIC DNA]</scope>
    <source>
        <strain evidence="2">JMC-PN-2008</strain>
    </source>
</reference>
<evidence type="ECO:0000313" key="3">
    <source>
        <dbReference type="Proteomes" id="UP001346869"/>
    </source>
</evidence>
<gene>
    <name evidence="2" type="ORF">PBY51_016974</name>
</gene>
<protein>
    <submittedName>
        <fullName evidence="2">Uncharacterized protein</fullName>
    </submittedName>
</protein>
<accession>A0AAN7WRE3</accession>
<keyword evidence="1" id="KW-0732">Signal</keyword>
<keyword evidence="3" id="KW-1185">Reference proteome</keyword>
<name>A0AAN7WRE3_ELEMC</name>
<evidence type="ECO:0000313" key="2">
    <source>
        <dbReference type="EMBL" id="KAK5847881.1"/>
    </source>
</evidence>
<dbReference type="Proteomes" id="UP001346869">
    <property type="component" value="Unassembled WGS sequence"/>
</dbReference>
<reference evidence="2 3" key="1">
    <citation type="journal article" date="2023" name="Genes (Basel)">
        <title>Chromosome-Level Genome Assembly and Circadian Gene Repertoire of the Patagonia Blennie Eleginops maclovinus-The Closest Ancestral Proxy of Antarctic Cryonotothenioids.</title>
        <authorList>
            <person name="Cheng C.C."/>
            <person name="Rivera-Colon A.G."/>
            <person name="Minhas B.F."/>
            <person name="Wilson L."/>
            <person name="Rayamajhi N."/>
            <person name="Vargas-Chacoff L."/>
            <person name="Catchen J.M."/>
        </authorList>
    </citation>
    <scope>NUCLEOTIDE SEQUENCE [LARGE SCALE GENOMIC DNA]</scope>
    <source>
        <strain evidence="2">JMC-PN-2008</strain>
    </source>
</reference>
<organism evidence="2 3">
    <name type="scientific">Eleginops maclovinus</name>
    <name type="common">Patagonian blennie</name>
    <name type="synonym">Eleginus maclovinus</name>
    <dbReference type="NCBI Taxonomy" id="56733"/>
    <lineage>
        <taxon>Eukaryota</taxon>
        <taxon>Metazoa</taxon>
        <taxon>Chordata</taxon>
        <taxon>Craniata</taxon>
        <taxon>Vertebrata</taxon>
        <taxon>Euteleostomi</taxon>
        <taxon>Actinopterygii</taxon>
        <taxon>Neopterygii</taxon>
        <taxon>Teleostei</taxon>
        <taxon>Neoteleostei</taxon>
        <taxon>Acanthomorphata</taxon>
        <taxon>Eupercaria</taxon>
        <taxon>Perciformes</taxon>
        <taxon>Notothenioidei</taxon>
        <taxon>Eleginopidae</taxon>
        <taxon>Eleginops</taxon>
    </lineage>
</organism>
<feature type="signal peptide" evidence="1">
    <location>
        <begin position="1"/>
        <end position="21"/>
    </location>
</feature>
<dbReference type="EMBL" id="JAUZQC010000026">
    <property type="protein sequence ID" value="KAK5847881.1"/>
    <property type="molecule type" value="Genomic_DNA"/>
</dbReference>